<keyword evidence="3" id="KW-1185">Reference proteome</keyword>
<sequence>MLSPVFAIACTRARFGETAAVPHYCSLNLPFGNDDDDDSSSSSSSRSGDSASAHLEDEYNVSSNTRTIGRNLQSLVGNEDEEGEEEKEEELSFSDDAFEEFAARELAPEEVEESITCIMIDLDDDSDGDDDDEEDVGTCTDDASAACDIEMSVFQPDAVEDLDKEEEEEDDDESASFMIDAGSRSSHGLPNFSWHENAERRMASLERGNRRHSMTS</sequence>
<comment type="caution">
    <text evidence="2">The sequence shown here is derived from an EMBL/GenBank/DDBJ whole genome shotgun (WGS) entry which is preliminary data.</text>
</comment>
<dbReference type="EMBL" id="CAICTM010000269">
    <property type="protein sequence ID" value="CAB9506537.1"/>
    <property type="molecule type" value="Genomic_DNA"/>
</dbReference>
<dbReference type="AlphaFoldDB" id="A0A9N8DP43"/>
<evidence type="ECO:0000256" key="1">
    <source>
        <dbReference type="SAM" id="MobiDB-lite"/>
    </source>
</evidence>
<feature type="compositionally biased region" description="Low complexity" evidence="1">
    <location>
        <begin position="40"/>
        <end position="52"/>
    </location>
</feature>
<reference evidence="2" key="1">
    <citation type="submission" date="2020-06" db="EMBL/GenBank/DDBJ databases">
        <authorList>
            <consortium name="Plant Systems Biology data submission"/>
        </authorList>
    </citation>
    <scope>NUCLEOTIDE SEQUENCE</scope>
    <source>
        <strain evidence="2">D6</strain>
    </source>
</reference>
<feature type="compositionally biased region" description="Basic and acidic residues" evidence="1">
    <location>
        <begin position="196"/>
        <end position="208"/>
    </location>
</feature>
<feature type="region of interest" description="Disordered" evidence="1">
    <location>
        <begin position="180"/>
        <end position="216"/>
    </location>
</feature>
<dbReference type="Proteomes" id="UP001153069">
    <property type="component" value="Unassembled WGS sequence"/>
</dbReference>
<name>A0A9N8DP43_9STRA</name>
<organism evidence="2 3">
    <name type="scientific">Seminavis robusta</name>
    <dbReference type="NCBI Taxonomy" id="568900"/>
    <lineage>
        <taxon>Eukaryota</taxon>
        <taxon>Sar</taxon>
        <taxon>Stramenopiles</taxon>
        <taxon>Ochrophyta</taxon>
        <taxon>Bacillariophyta</taxon>
        <taxon>Bacillariophyceae</taxon>
        <taxon>Bacillariophycidae</taxon>
        <taxon>Naviculales</taxon>
        <taxon>Naviculaceae</taxon>
        <taxon>Seminavis</taxon>
    </lineage>
</organism>
<proteinExistence type="predicted"/>
<accession>A0A9N8DP43</accession>
<protein>
    <submittedName>
        <fullName evidence="2">Uncharacterized protein</fullName>
    </submittedName>
</protein>
<feature type="region of interest" description="Disordered" evidence="1">
    <location>
        <begin position="32"/>
        <end position="95"/>
    </location>
</feature>
<feature type="compositionally biased region" description="Polar residues" evidence="1">
    <location>
        <begin position="60"/>
        <end position="76"/>
    </location>
</feature>
<feature type="compositionally biased region" description="Acidic residues" evidence="1">
    <location>
        <begin position="78"/>
        <end position="95"/>
    </location>
</feature>
<evidence type="ECO:0000313" key="2">
    <source>
        <dbReference type="EMBL" id="CAB9506537.1"/>
    </source>
</evidence>
<evidence type="ECO:0000313" key="3">
    <source>
        <dbReference type="Proteomes" id="UP001153069"/>
    </source>
</evidence>
<gene>
    <name evidence="2" type="ORF">SEMRO_270_G104260.1</name>
</gene>